<evidence type="ECO:0000256" key="1">
    <source>
        <dbReference type="ARBA" id="ARBA00004167"/>
    </source>
</evidence>
<dbReference type="Pfam" id="PF00067">
    <property type="entry name" value="p450"/>
    <property type="match status" value="1"/>
</dbReference>
<dbReference type="Gene3D" id="1.10.630.10">
    <property type="entry name" value="Cytochrome P450"/>
    <property type="match status" value="1"/>
</dbReference>
<dbReference type="PRINTS" id="PR00463">
    <property type="entry name" value="EP450I"/>
</dbReference>
<dbReference type="GO" id="GO:0005506">
    <property type="term" value="F:iron ion binding"/>
    <property type="evidence" value="ECO:0007669"/>
    <property type="project" value="InterPro"/>
</dbReference>
<evidence type="ECO:0000256" key="4">
    <source>
        <dbReference type="ARBA" id="ARBA00022989"/>
    </source>
</evidence>
<sequence>MEWSMAELLKKPRLMKKTQEEVRRVVITKPHVSEEDIHQMEYLICVIKEVLRLHPPISMLVPRVSYTTANVLGYDILANTIVLINAYAIQRDPELWENAEEFIP</sequence>
<dbReference type="InterPro" id="IPR002401">
    <property type="entry name" value="Cyt_P450_E_grp-I"/>
</dbReference>
<evidence type="ECO:0000256" key="2">
    <source>
        <dbReference type="ARBA" id="ARBA00010617"/>
    </source>
</evidence>
<accession>A0A7J7MY07</accession>
<gene>
    <name evidence="7" type="ORF">GIB67_032923</name>
</gene>
<dbReference type="GO" id="GO:0016020">
    <property type="term" value="C:membrane"/>
    <property type="evidence" value="ECO:0007669"/>
    <property type="project" value="UniProtKB-SubCell"/>
</dbReference>
<protein>
    <recommendedName>
        <fullName evidence="9">Cytochrome P450</fullName>
    </recommendedName>
</protein>
<dbReference type="SUPFAM" id="SSF48264">
    <property type="entry name" value="Cytochrome P450"/>
    <property type="match status" value="1"/>
</dbReference>
<evidence type="ECO:0000256" key="6">
    <source>
        <dbReference type="ARBA" id="ARBA00023136"/>
    </source>
</evidence>
<evidence type="ECO:0008006" key="9">
    <source>
        <dbReference type="Google" id="ProtNLM"/>
    </source>
</evidence>
<dbReference type="GO" id="GO:0044550">
    <property type="term" value="P:secondary metabolite biosynthetic process"/>
    <property type="evidence" value="ECO:0007669"/>
    <property type="project" value="UniProtKB-ARBA"/>
</dbReference>
<keyword evidence="3" id="KW-0812">Transmembrane</keyword>
<name>A0A7J7MY07_9MAGN</name>
<proteinExistence type="inferred from homology"/>
<dbReference type="InterPro" id="IPR050193">
    <property type="entry name" value="Cytochrome_P450_71"/>
</dbReference>
<dbReference type="AlphaFoldDB" id="A0A7J7MY07"/>
<evidence type="ECO:0000256" key="3">
    <source>
        <dbReference type="ARBA" id="ARBA00022692"/>
    </source>
</evidence>
<comment type="caution">
    <text evidence="7">The sequence shown here is derived from an EMBL/GenBank/DDBJ whole genome shotgun (WGS) entry which is preliminary data.</text>
</comment>
<dbReference type="GO" id="GO:0004497">
    <property type="term" value="F:monooxygenase activity"/>
    <property type="evidence" value="ECO:0007669"/>
    <property type="project" value="InterPro"/>
</dbReference>
<evidence type="ECO:0000313" key="8">
    <source>
        <dbReference type="Proteomes" id="UP000541444"/>
    </source>
</evidence>
<organism evidence="7 8">
    <name type="scientific">Kingdonia uniflora</name>
    <dbReference type="NCBI Taxonomy" id="39325"/>
    <lineage>
        <taxon>Eukaryota</taxon>
        <taxon>Viridiplantae</taxon>
        <taxon>Streptophyta</taxon>
        <taxon>Embryophyta</taxon>
        <taxon>Tracheophyta</taxon>
        <taxon>Spermatophyta</taxon>
        <taxon>Magnoliopsida</taxon>
        <taxon>Ranunculales</taxon>
        <taxon>Circaeasteraceae</taxon>
        <taxon>Kingdonia</taxon>
    </lineage>
</organism>
<dbReference type="Proteomes" id="UP000541444">
    <property type="component" value="Unassembled WGS sequence"/>
</dbReference>
<comment type="similarity">
    <text evidence="2">Belongs to the cytochrome P450 family.</text>
</comment>
<keyword evidence="5" id="KW-0560">Oxidoreductase</keyword>
<keyword evidence="6" id="KW-0472">Membrane</keyword>
<keyword evidence="4" id="KW-1133">Transmembrane helix</keyword>
<dbReference type="PANTHER" id="PTHR47956">
    <property type="entry name" value="CYTOCHROME P450 71B11-RELATED"/>
    <property type="match status" value="1"/>
</dbReference>
<dbReference type="InterPro" id="IPR001128">
    <property type="entry name" value="Cyt_P450"/>
</dbReference>
<dbReference type="GO" id="GO:0020037">
    <property type="term" value="F:heme binding"/>
    <property type="evidence" value="ECO:0007669"/>
    <property type="project" value="InterPro"/>
</dbReference>
<evidence type="ECO:0000313" key="7">
    <source>
        <dbReference type="EMBL" id="KAF6159839.1"/>
    </source>
</evidence>
<dbReference type="OrthoDB" id="2789670at2759"/>
<evidence type="ECO:0000256" key="5">
    <source>
        <dbReference type="ARBA" id="ARBA00023002"/>
    </source>
</evidence>
<dbReference type="PANTHER" id="PTHR47956:SF10">
    <property type="entry name" value="CYTOCHROME P450 FAMILY 71 PROTEIN"/>
    <property type="match status" value="1"/>
</dbReference>
<keyword evidence="8" id="KW-1185">Reference proteome</keyword>
<dbReference type="InterPro" id="IPR036396">
    <property type="entry name" value="Cyt_P450_sf"/>
</dbReference>
<dbReference type="EMBL" id="JACGCM010001183">
    <property type="protein sequence ID" value="KAF6159839.1"/>
    <property type="molecule type" value="Genomic_DNA"/>
</dbReference>
<comment type="subcellular location">
    <subcellularLocation>
        <location evidence="1">Membrane</location>
        <topology evidence="1">Single-pass membrane protein</topology>
    </subcellularLocation>
</comment>
<reference evidence="7 8" key="1">
    <citation type="journal article" date="2020" name="IScience">
        <title>Genome Sequencing of the Endangered Kingdonia uniflora (Circaeasteraceae, Ranunculales) Reveals Potential Mechanisms of Evolutionary Specialization.</title>
        <authorList>
            <person name="Sun Y."/>
            <person name="Deng T."/>
            <person name="Zhang A."/>
            <person name="Moore M.J."/>
            <person name="Landis J.B."/>
            <person name="Lin N."/>
            <person name="Zhang H."/>
            <person name="Zhang X."/>
            <person name="Huang J."/>
            <person name="Zhang X."/>
            <person name="Sun H."/>
            <person name="Wang H."/>
        </authorList>
    </citation>
    <scope>NUCLEOTIDE SEQUENCE [LARGE SCALE GENOMIC DNA]</scope>
    <source>
        <strain evidence="7">TB1705</strain>
        <tissue evidence="7">Leaf</tissue>
    </source>
</reference>
<dbReference type="GO" id="GO:0016705">
    <property type="term" value="F:oxidoreductase activity, acting on paired donors, with incorporation or reduction of molecular oxygen"/>
    <property type="evidence" value="ECO:0007669"/>
    <property type="project" value="InterPro"/>
</dbReference>